<feature type="transmembrane region" description="Helical" evidence="1">
    <location>
        <begin position="89"/>
        <end position="108"/>
    </location>
</feature>
<feature type="transmembrane region" description="Helical" evidence="1">
    <location>
        <begin position="128"/>
        <end position="146"/>
    </location>
</feature>
<protein>
    <submittedName>
        <fullName evidence="2">Cellulose synthase-like protein</fullName>
    </submittedName>
</protein>
<evidence type="ECO:0000313" key="3">
    <source>
        <dbReference type="Proteomes" id="UP000017184"/>
    </source>
</evidence>
<dbReference type="HOGENOM" id="CLU_412625_0_0_4"/>
<dbReference type="Proteomes" id="UP000017184">
    <property type="component" value="Chromosome"/>
</dbReference>
<feature type="transmembrane region" description="Helical" evidence="1">
    <location>
        <begin position="505"/>
        <end position="524"/>
    </location>
</feature>
<evidence type="ECO:0000313" key="2">
    <source>
        <dbReference type="EMBL" id="AGX87676.1"/>
    </source>
</evidence>
<keyword evidence="1" id="KW-1133">Transmembrane helix</keyword>
<feature type="transmembrane region" description="Helical" evidence="1">
    <location>
        <begin position="66"/>
        <end position="83"/>
    </location>
</feature>
<dbReference type="InterPro" id="IPR029044">
    <property type="entry name" value="Nucleotide-diphossugar_trans"/>
</dbReference>
<keyword evidence="1" id="KW-0812">Transmembrane</keyword>
<keyword evidence="1" id="KW-0472">Membrane</keyword>
<dbReference type="AlphaFoldDB" id="U5N7Z1"/>
<dbReference type="RefSeq" id="WP_022773522.1">
    <property type="nucleotide sequence ID" value="NC_022576.1"/>
</dbReference>
<gene>
    <name evidence="2" type="ORF">Cenrod_1591</name>
</gene>
<dbReference type="KEGG" id="cbx:Cenrod_1591"/>
<name>U5N7Z1_9BURK</name>
<dbReference type="STRING" id="946483.Cenrod_1591"/>
<proteinExistence type="predicted"/>
<dbReference type="Gene3D" id="3.90.550.10">
    <property type="entry name" value="Spore Coat Polysaccharide Biosynthesis Protein SpsA, Chain A"/>
    <property type="match status" value="1"/>
</dbReference>
<organism evidence="2 3">
    <name type="scientific">Candidatus Symbiobacter mobilis CR</name>
    <dbReference type="NCBI Taxonomy" id="946483"/>
    <lineage>
        <taxon>Bacteria</taxon>
        <taxon>Pseudomonadati</taxon>
        <taxon>Pseudomonadota</taxon>
        <taxon>Betaproteobacteria</taxon>
        <taxon>Burkholderiales</taxon>
        <taxon>Comamonadaceae</taxon>
    </lineage>
</organism>
<dbReference type="OrthoDB" id="9806824at2"/>
<dbReference type="EMBL" id="CP004885">
    <property type="protein sequence ID" value="AGX87676.1"/>
    <property type="molecule type" value="Genomic_DNA"/>
</dbReference>
<feature type="transmembrane region" description="Helical" evidence="1">
    <location>
        <begin position="479"/>
        <end position="499"/>
    </location>
</feature>
<keyword evidence="3" id="KW-1185">Reference proteome</keyword>
<accession>U5N7Z1</accession>
<sequence>MTPGLFLSLWRQRWGKSAPTAGPGTPFPAVDRLANWFLWNIPGVPESMLVGYALCVPLLMPLQFGLQGQVLLVVPLLFVALWARGHDGLSASLVLCALAVFSTSRYLYWRFDAIWALADGRDFRIAMALWVVELGCVLGYCTQWLATQFPLRRVPSALPQDAQEWPRVGVFVLCAQANAEDIAHTLRSADALDWPRHMRTLYGIDTGGDEERVRALGVSQVPLTWIPPSAESHCTLDHLRNALWPTKDDVVLILRAGQTVHPQALRQSVGWFAQRPLLGLVATPGHGFLPPTLPTAPSQRHNGPVPQECLLLRRSFWLTHAAAAEAATPMHPAAAMLRAGIDMDWLLAASPTGEWGCTPIDPTSRTWRAVLHQAQRLFDPWRKTGVPVAATVPLWYFLAGIDPIPGDVPMLLALVLPHALFGAWLLHDRAVPSWWNAARDGLLGIHLLLLTALSTPVRRLRLHRWCTWERMVEGLWKPYHALLAVAHLAALVIAAQRFGDGDATTLYAVWSATVWVLLMAYWAVCGEMEEIRLHTLRRQRLSAMLRSAQQRSMVCETANFPQLPLRIATPIDVPWTAEEDIAVSIFCDNDECAVPAKVLAVSESRREVTVDVADRTEFARFVSAALARTPDWPEWFPDRDADNLLPAWVKRATQGRQGTPRRSTT</sequence>
<evidence type="ECO:0000256" key="1">
    <source>
        <dbReference type="SAM" id="Phobius"/>
    </source>
</evidence>
<dbReference type="eggNOG" id="COG1215">
    <property type="taxonomic scope" value="Bacteria"/>
</dbReference>
<reference evidence="2 3" key="1">
    <citation type="journal article" date="2013" name="Genome Biol.">
        <title>Genomic analysis reveals key aspects of prokaryotic symbiosis in the phototrophic consortium "Chlorochromatium aggregatum".</title>
        <authorList>
            <person name="Liu Z."/>
            <person name="Muller J."/>
            <person name="Li T."/>
            <person name="Alvey R.M."/>
            <person name="Vogl K."/>
            <person name="Frigaard N.U."/>
            <person name="Rockwell N.C."/>
            <person name="Boyd E.S."/>
            <person name="Tomsho L.P."/>
            <person name="Schuster S.C."/>
            <person name="Henke P."/>
            <person name="Rohde M."/>
            <person name="Overmann J."/>
            <person name="Bryant D.A."/>
        </authorList>
    </citation>
    <scope>NUCLEOTIDE SEQUENCE [LARGE SCALE GENOMIC DNA]</scope>
    <source>
        <strain evidence="2">CR</strain>
    </source>
</reference>